<organism evidence="9 10">
    <name type="scientific">Aliidiomarina halalkaliphila</name>
    <dbReference type="NCBI Taxonomy" id="2593535"/>
    <lineage>
        <taxon>Bacteria</taxon>
        <taxon>Pseudomonadati</taxon>
        <taxon>Pseudomonadota</taxon>
        <taxon>Gammaproteobacteria</taxon>
        <taxon>Alteromonadales</taxon>
        <taxon>Idiomarinaceae</taxon>
        <taxon>Aliidiomarina</taxon>
    </lineage>
</organism>
<evidence type="ECO:0000313" key="10">
    <source>
        <dbReference type="Proteomes" id="UP000320359"/>
    </source>
</evidence>
<keyword evidence="3" id="KW-1003">Cell membrane</keyword>
<keyword evidence="4 7" id="KW-0812">Transmembrane</keyword>
<evidence type="ECO:0000256" key="4">
    <source>
        <dbReference type="ARBA" id="ARBA00022692"/>
    </source>
</evidence>
<feature type="domain" description="Type II secretion system protein GspF" evidence="8">
    <location>
        <begin position="15"/>
        <end position="136"/>
    </location>
</feature>
<evidence type="ECO:0000256" key="3">
    <source>
        <dbReference type="ARBA" id="ARBA00022475"/>
    </source>
</evidence>
<evidence type="ECO:0000259" key="8">
    <source>
        <dbReference type="Pfam" id="PF00482"/>
    </source>
</evidence>
<dbReference type="PANTHER" id="PTHR30012">
    <property type="entry name" value="GENERAL SECRETION PATHWAY PROTEIN"/>
    <property type="match status" value="1"/>
</dbReference>
<feature type="transmembrane region" description="Helical" evidence="7">
    <location>
        <begin position="156"/>
        <end position="187"/>
    </location>
</feature>
<sequence>MQLGRVSLQRQLEFLHDLHEWLQAGRTPEQGLQGFERVLETASRLDERDWLRHIRAALQKGLPLGTGVQATFSSEVITLLNLGQRYGCLGKMLDAFRTAYELRQGMYKRFFQQLAYPLALVLVSIMATIFIGQQVLPRFLDSGTSAMSLSNGGLPWLLNGLAHMFSLLMPIGFVTLALASATLWWLLPRWQGEWRRDLDTIFPFRVYRRLQAIKLLQHLAMFLGASVSMQISIRQLQDAAPPYVRKHLNIMLHRLHQGEPDMMKVLNTGLIDATVWFRLQCQDQRSALCQRLSAAAAFAQRDLVQLIQRRQRILAFTCYSLSGLLVVGILAAMGQMFAEFARA</sequence>
<gene>
    <name evidence="9" type="ORF">FM042_00280</name>
</gene>
<dbReference type="InterPro" id="IPR018076">
    <property type="entry name" value="T2SS_GspF_dom"/>
</dbReference>
<comment type="subcellular location">
    <subcellularLocation>
        <location evidence="1">Cell membrane</location>
        <topology evidence="1">Multi-pass membrane protein</topology>
    </subcellularLocation>
</comment>
<dbReference type="OrthoDB" id="6241219at2"/>
<dbReference type="InterPro" id="IPR003004">
    <property type="entry name" value="GspF/PilC"/>
</dbReference>
<evidence type="ECO:0000256" key="5">
    <source>
        <dbReference type="ARBA" id="ARBA00022989"/>
    </source>
</evidence>
<dbReference type="Gene3D" id="1.20.81.30">
    <property type="entry name" value="Type II secretion system (T2SS), domain F"/>
    <property type="match status" value="1"/>
</dbReference>
<evidence type="ECO:0000313" key="9">
    <source>
        <dbReference type="EMBL" id="TRW49349.1"/>
    </source>
</evidence>
<comment type="caution">
    <text evidence="9">The sequence shown here is derived from an EMBL/GenBank/DDBJ whole genome shotgun (WGS) entry which is preliminary data.</text>
</comment>
<evidence type="ECO:0000256" key="7">
    <source>
        <dbReference type="SAM" id="Phobius"/>
    </source>
</evidence>
<reference evidence="9 10" key="1">
    <citation type="submission" date="2019-07" db="EMBL/GenBank/DDBJ databases">
        <authorList>
            <person name="Yang M."/>
            <person name="Zhao D."/>
            <person name="Xiang H."/>
        </authorList>
    </citation>
    <scope>NUCLEOTIDE SEQUENCE [LARGE SCALE GENOMIC DNA]</scope>
    <source>
        <strain evidence="9 10">IM1326</strain>
    </source>
</reference>
<name>A0A552X385_9GAMM</name>
<accession>A0A552X385</accession>
<evidence type="ECO:0000256" key="1">
    <source>
        <dbReference type="ARBA" id="ARBA00004651"/>
    </source>
</evidence>
<comment type="similarity">
    <text evidence="2">Belongs to the GSP F family.</text>
</comment>
<keyword evidence="6 7" id="KW-0472">Membrane</keyword>
<dbReference type="PANTHER" id="PTHR30012:SF0">
    <property type="entry name" value="TYPE II SECRETION SYSTEM PROTEIN F-RELATED"/>
    <property type="match status" value="1"/>
</dbReference>
<dbReference type="InterPro" id="IPR042094">
    <property type="entry name" value="T2SS_GspF_sf"/>
</dbReference>
<evidence type="ECO:0000256" key="2">
    <source>
        <dbReference type="ARBA" id="ARBA00005745"/>
    </source>
</evidence>
<dbReference type="Proteomes" id="UP000320359">
    <property type="component" value="Unassembled WGS sequence"/>
</dbReference>
<proteinExistence type="inferred from homology"/>
<keyword evidence="10" id="KW-1185">Reference proteome</keyword>
<dbReference type="GO" id="GO:0005886">
    <property type="term" value="C:plasma membrane"/>
    <property type="evidence" value="ECO:0007669"/>
    <property type="project" value="UniProtKB-SubCell"/>
</dbReference>
<feature type="transmembrane region" description="Helical" evidence="7">
    <location>
        <begin position="313"/>
        <end position="338"/>
    </location>
</feature>
<evidence type="ECO:0000256" key="6">
    <source>
        <dbReference type="ARBA" id="ARBA00023136"/>
    </source>
</evidence>
<keyword evidence="5 7" id="KW-1133">Transmembrane helix</keyword>
<dbReference type="RefSeq" id="WP_143233771.1">
    <property type="nucleotide sequence ID" value="NZ_VJWL01000001.1"/>
</dbReference>
<protein>
    <recommendedName>
        <fullName evidence="8">Type II secretion system protein GspF domain-containing protein</fullName>
    </recommendedName>
</protein>
<dbReference type="Pfam" id="PF00482">
    <property type="entry name" value="T2SSF"/>
    <property type="match status" value="1"/>
</dbReference>
<dbReference type="AlphaFoldDB" id="A0A552X385"/>
<dbReference type="EMBL" id="VJWL01000001">
    <property type="protein sequence ID" value="TRW49349.1"/>
    <property type="molecule type" value="Genomic_DNA"/>
</dbReference>
<feature type="transmembrane region" description="Helical" evidence="7">
    <location>
        <begin position="114"/>
        <end position="136"/>
    </location>
</feature>